<evidence type="ECO:0000256" key="4">
    <source>
        <dbReference type="ARBA" id="ARBA00022989"/>
    </source>
</evidence>
<accession>A0A8C4SAT5</accession>
<feature type="transmembrane region" description="Helical" evidence="7">
    <location>
        <begin position="6"/>
        <end position="26"/>
    </location>
</feature>
<dbReference type="PANTHER" id="PTHR20855">
    <property type="entry name" value="ADIPOR/PROGESTIN RECEPTOR-RELATED"/>
    <property type="match status" value="1"/>
</dbReference>
<evidence type="ECO:0000256" key="1">
    <source>
        <dbReference type="ARBA" id="ARBA00004141"/>
    </source>
</evidence>
<feature type="binding site" evidence="6">
    <location>
        <position position="330"/>
    </location>
    <ligand>
        <name>Zn(2+)</name>
        <dbReference type="ChEBI" id="CHEBI:29105"/>
    </ligand>
</feature>
<keyword evidence="6" id="KW-0479">Metal-binding</keyword>
<dbReference type="PANTHER" id="PTHR20855:SF52">
    <property type="entry name" value="ADIPONECTIN RECEPTOR PROTEIN"/>
    <property type="match status" value="1"/>
</dbReference>
<feature type="transmembrane region" description="Helical" evidence="7">
    <location>
        <begin position="159"/>
        <end position="184"/>
    </location>
</feature>
<evidence type="ECO:0000256" key="3">
    <source>
        <dbReference type="ARBA" id="ARBA00022692"/>
    </source>
</evidence>
<dbReference type="GO" id="GO:0033211">
    <property type="term" value="P:adiponectin-activated signaling pathway"/>
    <property type="evidence" value="ECO:0007669"/>
    <property type="project" value="TreeGrafter"/>
</dbReference>
<keyword evidence="6" id="KW-0862">Zinc</keyword>
<dbReference type="GO" id="GO:0005886">
    <property type="term" value="C:plasma membrane"/>
    <property type="evidence" value="ECO:0007669"/>
    <property type="project" value="TreeGrafter"/>
</dbReference>
<protein>
    <submittedName>
        <fullName evidence="8">Adiponectin receptor protein 1-like</fullName>
    </submittedName>
</protein>
<proteinExistence type="inferred from homology"/>
<reference evidence="8" key="1">
    <citation type="submission" date="2021-06" db="EMBL/GenBank/DDBJ databases">
        <authorList>
            <consortium name="Wellcome Sanger Institute Data Sharing"/>
        </authorList>
    </citation>
    <scope>NUCLEOTIDE SEQUENCE [LARGE SCALE GENOMIC DNA]</scope>
</reference>
<feature type="transmembrane region" description="Helical" evidence="7">
    <location>
        <begin position="254"/>
        <end position="277"/>
    </location>
</feature>
<dbReference type="GO" id="GO:0046872">
    <property type="term" value="F:metal ion binding"/>
    <property type="evidence" value="ECO:0007669"/>
    <property type="project" value="UniProtKB-KW"/>
</dbReference>
<feature type="binding site" evidence="6">
    <location>
        <position position="326"/>
    </location>
    <ligand>
        <name>Zn(2+)</name>
        <dbReference type="ChEBI" id="CHEBI:29105"/>
    </ligand>
</feature>
<feature type="transmembrane region" description="Helical" evidence="7">
    <location>
        <begin position="224"/>
        <end position="242"/>
    </location>
</feature>
<evidence type="ECO:0000313" key="9">
    <source>
        <dbReference type="Proteomes" id="UP000694620"/>
    </source>
</evidence>
<reference evidence="8" key="2">
    <citation type="submission" date="2025-08" db="UniProtKB">
        <authorList>
            <consortium name="Ensembl"/>
        </authorList>
    </citation>
    <scope>IDENTIFICATION</scope>
</reference>
<dbReference type="GeneTree" id="ENSGT00940000154563"/>
<feature type="transmembrane region" description="Helical" evidence="7">
    <location>
        <begin position="196"/>
        <end position="218"/>
    </location>
</feature>
<organism evidence="8 9">
    <name type="scientific">Erpetoichthys calabaricus</name>
    <name type="common">Rope fish</name>
    <name type="synonym">Calamoichthys calabaricus</name>
    <dbReference type="NCBI Taxonomy" id="27687"/>
    <lineage>
        <taxon>Eukaryota</taxon>
        <taxon>Metazoa</taxon>
        <taxon>Chordata</taxon>
        <taxon>Craniata</taxon>
        <taxon>Vertebrata</taxon>
        <taxon>Euteleostomi</taxon>
        <taxon>Actinopterygii</taxon>
        <taxon>Polypteriformes</taxon>
        <taxon>Polypteridae</taxon>
        <taxon>Erpetoichthys</taxon>
    </lineage>
</organism>
<evidence type="ECO:0000256" key="5">
    <source>
        <dbReference type="ARBA" id="ARBA00023136"/>
    </source>
</evidence>
<feature type="binding site" evidence="6">
    <location>
        <position position="180"/>
    </location>
    <ligand>
        <name>Zn(2+)</name>
        <dbReference type="ChEBI" id="CHEBI:29105"/>
    </ligand>
</feature>
<feature type="transmembrane region" description="Helical" evidence="7">
    <location>
        <begin position="125"/>
        <end position="147"/>
    </location>
</feature>
<dbReference type="Pfam" id="PF03006">
    <property type="entry name" value="HlyIII"/>
    <property type="match status" value="1"/>
</dbReference>
<evidence type="ECO:0000256" key="7">
    <source>
        <dbReference type="SAM" id="Phobius"/>
    </source>
</evidence>
<evidence type="ECO:0000313" key="8">
    <source>
        <dbReference type="Ensembl" id="ENSECRP00000014138.1"/>
    </source>
</evidence>
<evidence type="ECO:0000256" key="2">
    <source>
        <dbReference type="ARBA" id="ARBA00007018"/>
    </source>
</evidence>
<name>A0A8C4SAT5_ERPCA</name>
<feature type="transmembrane region" description="Helical" evidence="7">
    <location>
        <begin position="289"/>
        <end position="308"/>
    </location>
</feature>
<dbReference type="InterPro" id="IPR004254">
    <property type="entry name" value="AdipoR/HlyIII-related"/>
</dbReference>
<sequence length="364" mass="41642">MYVQFVLFFYLFNVKHSLADLFFGILNGKSKQFSNVSPVILLRDSVLLGSLFWKTIIETILLTQVKSLKVWCRISTLQTHWKVIPFEMLPSWVKDNNFLHNGHRPPMPSFQACFRSIFLIHTETVNIWTHLIGFIVILVLGINYMFIPEINFVNPFQEKLAISLLFVGTGLCFLFSFMFHTFICHSERVSRIFNKLDYYGIAFMIVGCFLPWLYYSLYCSPVPQLLYLVVSCILGITTIAVSQQDYFSKPRSRPLRAGLFLCFALGSVVPVVHVALVEGFFKAMTVGQLGWLCVMAICFLTGVVLYACRIPERFFPGRFDIWFHSHQIFHMLVVAGAVVHLHGISQLQEFRSSPEGGCNADAVL</sequence>
<feature type="transmembrane region" description="Helical" evidence="7">
    <location>
        <begin position="328"/>
        <end position="345"/>
    </location>
</feature>
<keyword evidence="5 7" id="KW-0472">Membrane</keyword>
<keyword evidence="9" id="KW-1185">Reference proteome</keyword>
<reference evidence="8" key="3">
    <citation type="submission" date="2025-09" db="UniProtKB">
        <authorList>
            <consortium name="Ensembl"/>
        </authorList>
    </citation>
    <scope>IDENTIFICATION</scope>
</reference>
<dbReference type="AlphaFoldDB" id="A0A8C4SAT5"/>
<comment type="similarity">
    <text evidence="2">Belongs to the ADIPOR family.</text>
</comment>
<comment type="subcellular location">
    <subcellularLocation>
        <location evidence="1">Membrane</location>
        <topology evidence="1">Multi-pass membrane protein</topology>
    </subcellularLocation>
</comment>
<dbReference type="Ensembl" id="ENSECRT00000014384.1">
    <property type="protein sequence ID" value="ENSECRP00000014138.1"/>
    <property type="gene ID" value="ENSECRG00000009397.1"/>
</dbReference>
<keyword evidence="3 7" id="KW-0812">Transmembrane</keyword>
<dbReference type="GO" id="GO:0038023">
    <property type="term" value="F:signaling receptor activity"/>
    <property type="evidence" value="ECO:0007669"/>
    <property type="project" value="TreeGrafter"/>
</dbReference>
<evidence type="ECO:0000256" key="6">
    <source>
        <dbReference type="PIRSR" id="PIRSR604254-1"/>
    </source>
</evidence>
<keyword evidence="4 7" id="KW-1133">Transmembrane helix</keyword>
<dbReference type="Proteomes" id="UP000694620">
    <property type="component" value="Chromosome 11"/>
</dbReference>